<evidence type="ECO:0000256" key="4">
    <source>
        <dbReference type="ARBA" id="ARBA00022801"/>
    </source>
</evidence>
<dbReference type="CDD" id="cd17920">
    <property type="entry name" value="DEXHc_RecQ"/>
    <property type="match status" value="1"/>
</dbReference>
<accession>A0A1I4YGH1</accession>
<keyword evidence="3" id="KW-0547">Nucleotide-binding</keyword>
<dbReference type="GO" id="GO:0005737">
    <property type="term" value="C:cytoplasm"/>
    <property type="evidence" value="ECO:0007669"/>
    <property type="project" value="TreeGrafter"/>
</dbReference>
<evidence type="ECO:0000256" key="12">
    <source>
        <dbReference type="ARBA" id="ARBA00044550"/>
    </source>
</evidence>
<dbReference type="EMBL" id="FOVL01000003">
    <property type="protein sequence ID" value="SFN37134.1"/>
    <property type="molecule type" value="Genomic_DNA"/>
</dbReference>
<evidence type="ECO:0000313" key="16">
    <source>
        <dbReference type="Proteomes" id="UP000199153"/>
    </source>
</evidence>
<dbReference type="GO" id="GO:0009378">
    <property type="term" value="F:four-way junction helicase activity"/>
    <property type="evidence" value="ECO:0007669"/>
    <property type="project" value="TreeGrafter"/>
</dbReference>
<dbReference type="Pfam" id="PF00271">
    <property type="entry name" value="Helicase_C"/>
    <property type="match status" value="1"/>
</dbReference>
<keyword evidence="16" id="KW-1185">Reference proteome</keyword>
<evidence type="ECO:0000256" key="10">
    <source>
        <dbReference type="ARBA" id="ARBA00034808"/>
    </source>
</evidence>
<dbReference type="InterPro" id="IPR011545">
    <property type="entry name" value="DEAD/DEAH_box_helicase_dom"/>
</dbReference>
<dbReference type="InterPro" id="IPR036388">
    <property type="entry name" value="WH-like_DNA-bd_sf"/>
</dbReference>
<evidence type="ECO:0000256" key="3">
    <source>
        <dbReference type="ARBA" id="ARBA00022741"/>
    </source>
</evidence>
<dbReference type="GO" id="GO:0016787">
    <property type="term" value="F:hydrolase activity"/>
    <property type="evidence" value="ECO:0007669"/>
    <property type="project" value="UniProtKB-KW"/>
</dbReference>
<dbReference type="SMART" id="SM00490">
    <property type="entry name" value="HELICc"/>
    <property type="match status" value="1"/>
</dbReference>
<reference evidence="15 16" key="1">
    <citation type="submission" date="2016-10" db="EMBL/GenBank/DDBJ databases">
        <authorList>
            <person name="de Groot N.N."/>
        </authorList>
    </citation>
    <scope>NUCLEOTIDE SEQUENCE [LARGE SCALE GENOMIC DNA]</scope>
    <source>
        <strain evidence="15 16">DSM 17794</strain>
    </source>
</reference>
<dbReference type="PROSITE" id="PS51192">
    <property type="entry name" value="HELICASE_ATP_BIND_1"/>
    <property type="match status" value="1"/>
</dbReference>
<evidence type="ECO:0000256" key="6">
    <source>
        <dbReference type="ARBA" id="ARBA00022840"/>
    </source>
</evidence>
<evidence type="ECO:0000259" key="14">
    <source>
        <dbReference type="PROSITE" id="PS51194"/>
    </source>
</evidence>
<gene>
    <name evidence="15" type="ORF">SAMN05660413_00715</name>
</gene>
<organism evidence="15 16">
    <name type="scientific">Salegentibacter flavus</name>
    <dbReference type="NCBI Taxonomy" id="287099"/>
    <lineage>
        <taxon>Bacteria</taxon>
        <taxon>Pseudomonadati</taxon>
        <taxon>Bacteroidota</taxon>
        <taxon>Flavobacteriia</taxon>
        <taxon>Flavobacteriales</taxon>
        <taxon>Flavobacteriaceae</taxon>
        <taxon>Salegentibacter</taxon>
    </lineage>
</organism>
<dbReference type="PANTHER" id="PTHR13710">
    <property type="entry name" value="DNA HELICASE RECQ FAMILY MEMBER"/>
    <property type="match status" value="1"/>
</dbReference>
<dbReference type="GO" id="GO:0030894">
    <property type="term" value="C:replisome"/>
    <property type="evidence" value="ECO:0007669"/>
    <property type="project" value="TreeGrafter"/>
</dbReference>
<dbReference type="SMART" id="SM00487">
    <property type="entry name" value="DEXDc"/>
    <property type="match status" value="1"/>
</dbReference>
<name>A0A1I4YGH1_9FLAO</name>
<dbReference type="GO" id="GO:0005524">
    <property type="term" value="F:ATP binding"/>
    <property type="evidence" value="ECO:0007669"/>
    <property type="project" value="UniProtKB-KW"/>
</dbReference>
<keyword evidence="5 15" id="KW-0347">Helicase</keyword>
<evidence type="ECO:0000256" key="1">
    <source>
        <dbReference type="ARBA" id="ARBA00005446"/>
    </source>
</evidence>
<dbReference type="Gene3D" id="1.10.10.10">
    <property type="entry name" value="Winged helix-like DNA-binding domain superfamily/Winged helix DNA-binding domain"/>
    <property type="match status" value="1"/>
</dbReference>
<keyword evidence="2" id="KW-0479">Metal-binding</keyword>
<sequence length="614" mass="70214">MQWPIIEAALQNKDVIALLPTGGGKSVCFQVPALYREGICVVVSPLIALMQDQVNALKNKGIKAMALTGGISFQDLDAALDNCIYGNYKFLYLSPERLQQELVQERIKRMNVNLIAVDEAHCISQWGHDFRPAYRNVNILKALKPGVPVMGLTATATQKVVEDIVTQLELEDAEVFKQSFFRKNLAYNVLNAEDKNYRLLQLLSKKEESAIIYVRSRKATIEVANFLKKNNYKAETFHGGLKFEEKQKKLQNWLDNKINIIVATTAFGMGIDKPDVRQVIHLNLPESIESYFQEAGRAGRDEKSATATIITHTSDIPVLKNQFLAGIPDVADVKLVYRRLNSYFRIAYGEGENTSHDFNFGQFCQHYQFNTIKAYNALQVLDRCGILKLSEQFYKKTELQFIVSGRQLQFFLEENPKYNLLAKAILRTYGGVLENQTGINLSKISDKTGINEKEALHLLDELQKQGIADFSHAKHDANITFWMPREDDTTINPFSVYIKEQKRTKEANIQAILDYIANEKVCRSRQLLEYFGENKVEDCGICSVCTATKKVLTRTEMNKIYRDIIPLLKQKEYTSRDITQNINYPENHVLEVLRLLAEKEIIYRTKTNTYKIKD</sequence>
<comment type="similarity">
    <text evidence="1">Belongs to the helicase family. RecQ subfamily.</text>
</comment>
<dbReference type="PROSITE" id="PS51194">
    <property type="entry name" value="HELICASE_CTER"/>
    <property type="match status" value="1"/>
</dbReference>
<keyword evidence="6" id="KW-0067">ATP-binding</keyword>
<dbReference type="SUPFAM" id="SSF52540">
    <property type="entry name" value="P-loop containing nucleoside triphosphate hydrolases"/>
    <property type="match status" value="1"/>
</dbReference>
<dbReference type="STRING" id="287099.SAMN05660413_00715"/>
<evidence type="ECO:0000256" key="2">
    <source>
        <dbReference type="ARBA" id="ARBA00022723"/>
    </source>
</evidence>
<evidence type="ECO:0000256" key="11">
    <source>
        <dbReference type="ARBA" id="ARBA00044535"/>
    </source>
</evidence>
<dbReference type="EC" id="5.6.2.4" evidence="10"/>
<dbReference type="InterPro" id="IPR027417">
    <property type="entry name" value="P-loop_NTPase"/>
</dbReference>
<dbReference type="Pfam" id="PF16124">
    <property type="entry name" value="RecQ_Zn_bind"/>
    <property type="match status" value="1"/>
</dbReference>
<dbReference type="GO" id="GO:0046872">
    <property type="term" value="F:metal ion binding"/>
    <property type="evidence" value="ECO:0007669"/>
    <property type="project" value="UniProtKB-KW"/>
</dbReference>
<comment type="catalytic activity">
    <reaction evidence="9">
        <text>Couples ATP hydrolysis with the unwinding of duplex DNA by translocating in the 3'-5' direction.</text>
        <dbReference type="EC" id="5.6.2.4"/>
    </reaction>
</comment>
<dbReference type="Gene3D" id="3.40.50.300">
    <property type="entry name" value="P-loop containing nucleotide triphosphate hydrolases"/>
    <property type="match status" value="2"/>
</dbReference>
<evidence type="ECO:0000259" key="13">
    <source>
        <dbReference type="PROSITE" id="PS51192"/>
    </source>
</evidence>
<evidence type="ECO:0000313" key="15">
    <source>
        <dbReference type="EMBL" id="SFN37134.1"/>
    </source>
</evidence>
<evidence type="ECO:0000256" key="8">
    <source>
        <dbReference type="ARBA" id="ARBA00023235"/>
    </source>
</evidence>
<dbReference type="GO" id="GO:0006310">
    <property type="term" value="P:DNA recombination"/>
    <property type="evidence" value="ECO:0007669"/>
    <property type="project" value="InterPro"/>
</dbReference>
<dbReference type="FunFam" id="3.40.50.300:FF:001389">
    <property type="entry name" value="ATP-dependent DNA helicase RecQ"/>
    <property type="match status" value="1"/>
</dbReference>
<evidence type="ECO:0000256" key="7">
    <source>
        <dbReference type="ARBA" id="ARBA00023125"/>
    </source>
</evidence>
<dbReference type="PANTHER" id="PTHR13710:SF105">
    <property type="entry name" value="ATP-DEPENDENT DNA HELICASE Q1"/>
    <property type="match status" value="1"/>
</dbReference>
<evidence type="ECO:0000256" key="9">
    <source>
        <dbReference type="ARBA" id="ARBA00034617"/>
    </source>
</evidence>
<dbReference type="GO" id="GO:0003677">
    <property type="term" value="F:DNA binding"/>
    <property type="evidence" value="ECO:0007669"/>
    <property type="project" value="UniProtKB-KW"/>
</dbReference>
<dbReference type="GO" id="GO:0043138">
    <property type="term" value="F:3'-5' DNA helicase activity"/>
    <property type="evidence" value="ECO:0007669"/>
    <property type="project" value="UniProtKB-EC"/>
</dbReference>
<protein>
    <recommendedName>
        <fullName evidence="11">ATP-dependent DNA helicase RecQ</fullName>
        <ecNumber evidence="10">5.6.2.4</ecNumber>
    </recommendedName>
    <alternativeName>
        <fullName evidence="12">DNA 3'-5' helicase RecQ</fullName>
    </alternativeName>
</protein>
<proteinExistence type="inferred from homology"/>
<dbReference type="Proteomes" id="UP000199153">
    <property type="component" value="Unassembled WGS sequence"/>
</dbReference>
<dbReference type="InterPro" id="IPR001650">
    <property type="entry name" value="Helicase_C-like"/>
</dbReference>
<dbReference type="AlphaFoldDB" id="A0A1I4YGH1"/>
<dbReference type="InterPro" id="IPR032284">
    <property type="entry name" value="RecQ_Zn-bd"/>
</dbReference>
<evidence type="ECO:0000256" key="5">
    <source>
        <dbReference type="ARBA" id="ARBA00022806"/>
    </source>
</evidence>
<dbReference type="InterPro" id="IPR004589">
    <property type="entry name" value="DNA_helicase_ATP-dep_RecQ"/>
</dbReference>
<dbReference type="Pfam" id="PF00270">
    <property type="entry name" value="DEAD"/>
    <property type="match status" value="1"/>
</dbReference>
<keyword evidence="7" id="KW-0238">DNA-binding</keyword>
<feature type="domain" description="Helicase ATP-binding" evidence="13">
    <location>
        <begin position="6"/>
        <end position="174"/>
    </location>
</feature>
<dbReference type="NCBIfam" id="TIGR00614">
    <property type="entry name" value="recQ_fam"/>
    <property type="match status" value="1"/>
</dbReference>
<keyword evidence="8" id="KW-0413">Isomerase</keyword>
<dbReference type="GO" id="GO:0043590">
    <property type="term" value="C:bacterial nucleoid"/>
    <property type="evidence" value="ECO:0007669"/>
    <property type="project" value="TreeGrafter"/>
</dbReference>
<keyword evidence="4" id="KW-0378">Hydrolase</keyword>
<feature type="domain" description="Helicase C-terminal" evidence="14">
    <location>
        <begin position="198"/>
        <end position="348"/>
    </location>
</feature>
<dbReference type="InterPro" id="IPR014001">
    <property type="entry name" value="Helicase_ATP-bd"/>
</dbReference>
<dbReference type="GO" id="GO:0006281">
    <property type="term" value="P:DNA repair"/>
    <property type="evidence" value="ECO:0007669"/>
    <property type="project" value="TreeGrafter"/>
</dbReference>